<dbReference type="OrthoDB" id="4248401at2"/>
<dbReference type="RefSeq" id="WP_132620906.1">
    <property type="nucleotide sequence ID" value="NZ_SMKQ01000207.1"/>
</dbReference>
<dbReference type="Proteomes" id="UP000295302">
    <property type="component" value="Unassembled WGS sequence"/>
</dbReference>
<evidence type="ECO:0000313" key="3">
    <source>
        <dbReference type="Proteomes" id="UP000295302"/>
    </source>
</evidence>
<reference evidence="2 3" key="1">
    <citation type="submission" date="2019-03" db="EMBL/GenBank/DDBJ databases">
        <title>Draft genome sequences of novel Actinobacteria.</title>
        <authorList>
            <person name="Sahin N."/>
            <person name="Ay H."/>
            <person name="Saygin H."/>
        </authorList>
    </citation>
    <scope>NUCLEOTIDE SEQUENCE [LARGE SCALE GENOMIC DNA]</scope>
    <source>
        <strain evidence="2 3">CH32</strain>
    </source>
</reference>
<feature type="region of interest" description="Disordered" evidence="1">
    <location>
        <begin position="55"/>
        <end position="85"/>
    </location>
</feature>
<comment type="caution">
    <text evidence="2">The sequence shown here is derived from an EMBL/GenBank/DDBJ whole genome shotgun (WGS) entry which is preliminary data.</text>
</comment>
<accession>A0A4R4XX78</accession>
<evidence type="ECO:0000313" key="2">
    <source>
        <dbReference type="EMBL" id="TDD36103.1"/>
    </source>
</evidence>
<dbReference type="EMBL" id="SMKQ01000207">
    <property type="protein sequence ID" value="TDD36103.1"/>
    <property type="molecule type" value="Genomic_DNA"/>
</dbReference>
<keyword evidence="3" id="KW-1185">Reference proteome</keyword>
<dbReference type="AlphaFoldDB" id="A0A4R4XX78"/>
<feature type="compositionally biased region" description="Basic and acidic residues" evidence="1">
    <location>
        <begin position="55"/>
        <end position="67"/>
    </location>
</feature>
<sequence length="85" mass="9170">MAPRIVVKIEPVDVNGERRHQAVCHTPGCTLGVDGGVWASPPAVVKAASEELAKIHRSDHRNAERRPISTASAAKRLAQDTQQPE</sequence>
<name>A0A4R4XX78_9ACTN</name>
<proteinExistence type="predicted"/>
<gene>
    <name evidence="2" type="ORF">E1286_38720</name>
</gene>
<organism evidence="2 3">
    <name type="scientific">Nonomuraea terrae</name>
    <dbReference type="NCBI Taxonomy" id="2530383"/>
    <lineage>
        <taxon>Bacteria</taxon>
        <taxon>Bacillati</taxon>
        <taxon>Actinomycetota</taxon>
        <taxon>Actinomycetes</taxon>
        <taxon>Streptosporangiales</taxon>
        <taxon>Streptosporangiaceae</taxon>
        <taxon>Nonomuraea</taxon>
    </lineage>
</organism>
<protein>
    <submittedName>
        <fullName evidence="2">Uncharacterized protein</fullName>
    </submittedName>
</protein>
<evidence type="ECO:0000256" key="1">
    <source>
        <dbReference type="SAM" id="MobiDB-lite"/>
    </source>
</evidence>